<sequence>QKEKMVVNMKLIVIFGLVSFIQCFLEPSCNRDVAWEIYNCAGYTDLGSVLTLDASSTSKGAPCFAVPKNQIEKPAKLYIMRMRFKNIQAWRGIDSGHIGLIFNMRDLNNYDFVYARLHSPTVQTGYVKNGIKKFGKNLSLLGNRSGSISHSLQIDVLENKTVTVYYDHTKVGTFNATLPTLAGGGVLTWNNYQNIIQFGNFQLIA</sequence>
<protein>
    <submittedName>
        <fullName evidence="2">Uncharacterized protein</fullName>
    </submittedName>
</protein>
<accession>A0A7M5WSB6</accession>
<feature type="signal peptide" evidence="1">
    <location>
        <begin position="1"/>
        <end position="23"/>
    </location>
</feature>
<evidence type="ECO:0000313" key="2">
    <source>
        <dbReference type="EnsemblMetazoa" id="CLYHEMP009602.1"/>
    </source>
</evidence>
<dbReference type="Proteomes" id="UP000594262">
    <property type="component" value="Unplaced"/>
</dbReference>
<dbReference type="AlphaFoldDB" id="A0A7M5WSB6"/>
<evidence type="ECO:0000256" key="1">
    <source>
        <dbReference type="SAM" id="SignalP"/>
    </source>
</evidence>
<name>A0A7M5WSB6_9CNID</name>
<keyword evidence="3" id="KW-1185">Reference proteome</keyword>
<keyword evidence="1" id="KW-0732">Signal</keyword>
<dbReference type="OrthoDB" id="5947072at2759"/>
<proteinExistence type="predicted"/>
<feature type="chain" id="PRO_5029493755" evidence="1">
    <location>
        <begin position="24"/>
        <end position="205"/>
    </location>
</feature>
<reference evidence="2" key="1">
    <citation type="submission" date="2021-01" db="UniProtKB">
        <authorList>
            <consortium name="EnsemblMetazoa"/>
        </authorList>
    </citation>
    <scope>IDENTIFICATION</scope>
</reference>
<dbReference type="EnsemblMetazoa" id="CLYHEMT009602.1">
    <property type="protein sequence ID" value="CLYHEMP009602.1"/>
    <property type="gene ID" value="CLYHEMG009602"/>
</dbReference>
<organism evidence="2 3">
    <name type="scientific">Clytia hemisphaerica</name>
    <dbReference type="NCBI Taxonomy" id="252671"/>
    <lineage>
        <taxon>Eukaryota</taxon>
        <taxon>Metazoa</taxon>
        <taxon>Cnidaria</taxon>
        <taxon>Hydrozoa</taxon>
        <taxon>Hydroidolina</taxon>
        <taxon>Leptothecata</taxon>
        <taxon>Obeliida</taxon>
        <taxon>Clytiidae</taxon>
        <taxon>Clytia</taxon>
    </lineage>
</organism>
<evidence type="ECO:0000313" key="3">
    <source>
        <dbReference type="Proteomes" id="UP000594262"/>
    </source>
</evidence>